<keyword evidence="2" id="KW-0677">Repeat</keyword>
<evidence type="ECO:0000313" key="10">
    <source>
        <dbReference type="Proteomes" id="UP001472677"/>
    </source>
</evidence>
<dbReference type="EMBL" id="JBBPBM010000041">
    <property type="protein sequence ID" value="KAK8524803.1"/>
    <property type="molecule type" value="Genomic_DNA"/>
</dbReference>
<dbReference type="PANTHER" id="PTHR47997:SF87">
    <property type="entry name" value="TRANSCRIPTION FACTOR MYB26"/>
    <property type="match status" value="1"/>
</dbReference>
<dbReference type="InterPro" id="IPR001005">
    <property type="entry name" value="SANT/Myb"/>
</dbReference>
<dbReference type="Gene3D" id="1.10.10.60">
    <property type="entry name" value="Homeodomain-like"/>
    <property type="match status" value="2"/>
</dbReference>
<evidence type="ECO:0000256" key="4">
    <source>
        <dbReference type="ARBA" id="ARBA00023125"/>
    </source>
</evidence>
<evidence type="ECO:0000256" key="5">
    <source>
        <dbReference type="ARBA" id="ARBA00023163"/>
    </source>
</evidence>
<keyword evidence="10" id="KW-1185">Reference proteome</keyword>
<dbReference type="PROSITE" id="PS50090">
    <property type="entry name" value="MYB_LIKE"/>
    <property type="match status" value="2"/>
</dbReference>
<proteinExistence type="predicted"/>
<keyword evidence="3" id="KW-0805">Transcription regulation</keyword>
<evidence type="ECO:0000259" key="8">
    <source>
        <dbReference type="PROSITE" id="PS51294"/>
    </source>
</evidence>
<reference evidence="9 10" key="1">
    <citation type="journal article" date="2024" name="G3 (Bethesda)">
        <title>Genome assembly of Hibiscus sabdariffa L. provides insights into metabolisms of medicinal natural products.</title>
        <authorList>
            <person name="Kim T."/>
        </authorList>
    </citation>
    <scope>NUCLEOTIDE SEQUENCE [LARGE SCALE GENOMIC DNA]</scope>
    <source>
        <strain evidence="9">TK-2024</strain>
        <tissue evidence="9">Old leaves</tissue>
    </source>
</reference>
<feature type="domain" description="HTH myb-type" evidence="8">
    <location>
        <begin position="9"/>
        <end position="61"/>
    </location>
</feature>
<feature type="domain" description="HTH myb-type" evidence="8">
    <location>
        <begin position="62"/>
        <end position="116"/>
    </location>
</feature>
<keyword evidence="5" id="KW-0804">Transcription</keyword>
<dbReference type="InterPro" id="IPR051953">
    <property type="entry name" value="Plant_SW-associated_TFs"/>
</dbReference>
<feature type="domain" description="Myb-like" evidence="7">
    <location>
        <begin position="9"/>
        <end position="61"/>
    </location>
</feature>
<evidence type="ECO:0000256" key="6">
    <source>
        <dbReference type="ARBA" id="ARBA00023242"/>
    </source>
</evidence>
<dbReference type="CDD" id="cd00167">
    <property type="entry name" value="SANT"/>
    <property type="match status" value="2"/>
</dbReference>
<dbReference type="SMART" id="SM00717">
    <property type="entry name" value="SANT"/>
    <property type="match status" value="2"/>
</dbReference>
<feature type="domain" description="Myb-like" evidence="7">
    <location>
        <begin position="62"/>
        <end position="112"/>
    </location>
</feature>
<evidence type="ECO:0000256" key="1">
    <source>
        <dbReference type="ARBA" id="ARBA00004123"/>
    </source>
</evidence>
<accession>A0ABR2CXJ8</accession>
<evidence type="ECO:0000259" key="7">
    <source>
        <dbReference type="PROSITE" id="PS50090"/>
    </source>
</evidence>
<keyword evidence="6" id="KW-0539">Nucleus</keyword>
<sequence>MGHHSCCNKQKVKRGLWSPEEDEKLINYITTYGHGCWSSVPKLAGLQRCGKSCRLRWINYLRPDLKRGSFSPQEAALIIELHSILGNRWAQIAKHLPGRTDNEVKNFWNSSIKKKLISHEHVPTLASFAADVHNSNPSEEAAAAGFISLNGNPNLILTAQQDQLYLSSPTAPLLQSFAHHHLDFKPNPNGFNVDLLHHHFPLPPMLLPPPPNAASYDPSWTLPFASQVHDLDDHRNQDDVFVGDKLMNPANGYDNDNPLMVASPTVPKLCEILEGNMMCNIPHTSVSLENNIDPLVSRLSSCFPMPGYAHEMQVATSQMEYNIDTIITSMPSSSSSSSLSALSGAGQYLTNPNLPSTCWEEP</sequence>
<dbReference type="SUPFAM" id="SSF46689">
    <property type="entry name" value="Homeodomain-like"/>
    <property type="match status" value="1"/>
</dbReference>
<keyword evidence="4" id="KW-0238">DNA-binding</keyword>
<dbReference type="Pfam" id="PF00249">
    <property type="entry name" value="Myb_DNA-binding"/>
    <property type="match status" value="2"/>
</dbReference>
<dbReference type="PROSITE" id="PS51294">
    <property type="entry name" value="HTH_MYB"/>
    <property type="match status" value="2"/>
</dbReference>
<dbReference type="PANTHER" id="PTHR47997">
    <property type="entry name" value="MYB DOMAIN PROTEIN 55"/>
    <property type="match status" value="1"/>
</dbReference>
<evidence type="ECO:0000256" key="3">
    <source>
        <dbReference type="ARBA" id="ARBA00023015"/>
    </source>
</evidence>
<comment type="caution">
    <text evidence="9">The sequence shown here is derived from an EMBL/GenBank/DDBJ whole genome shotgun (WGS) entry which is preliminary data.</text>
</comment>
<dbReference type="Proteomes" id="UP001472677">
    <property type="component" value="Unassembled WGS sequence"/>
</dbReference>
<comment type="subcellular location">
    <subcellularLocation>
        <location evidence="1">Nucleus</location>
    </subcellularLocation>
</comment>
<organism evidence="9 10">
    <name type="scientific">Hibiscus sabdariffa</name>
    <name type="common">roselle</name>
    <dbReference type="NCBI Taxonomy" id="183260"/>
    <lineage>
        <taxon>Eukaryota</taxon>
        <taxon>Viridiplantae</taxon>
        <taxon>Streptophyta</taxon>
        <taxon>Embryophyta</taxon>
        <taxon>Tracheophyta</taxon>
        <taxon>Spermatophyta</taxon>
        <taxon>Magnoliopsida</taxon>
        <taxon>eudicotyledons</taxon>
        <taxon>Gunneridae</taxon>
        <taxon>Pentapetalae</taxon>
        <taxon>rosids</taxon>
        <taxon>malvids</taxon>
        <taxon>Malvales</taxon>
        <taxon>Malvaceae</taxon>
        <taxon>Malvoideae</taxon>
        <taxon>Hibiscus</taxon>
    </lineage>
</organism>
<name>A0ABR2CXJ8_9ROSI</name>
<dbReference type="InterPro" id="IPR017930">
    <property type="entry name" value="Myb_dom"/>
</dbReference>
<protein>
    <submittedName>
        <fullName evidence="9">Uncharacterized protein</fullName>
    </submittedName>
</protein>
<evidence type="ECO:0000256" key="2">
    <source>
        <dbReference type="ARBA" id="ARBA00022737"/>
    </source>
</evidence>
<evidence type="ECO:0000313" key="9">
    <source>
        <dbReference type="EMBL" id="KAK8524803.1"/>
    </source>
</evidence>
<dbReference type="InterPro" id="IPR009057">
    <property type="entry name" value="Homeodomain-like_sf"/>
</dbReference>
<gene>
    <name evidence="9" type="ORF">V6N12_029658</name>
</gene>